<dbReference type="OrthoDB" id="2011769at2759"/>
<proteinExistence type="predicted"/>
<evidence type="ECO:0000313" key="4">
    <source>
        <dbReference type="EMBL" id="OLL25398.1"/>
    </source>
</evidence>
<name>A0A1U7LRZ8_NEOID</name>
<dbReference type="PANTHER" id="PTHR45732:SF7">
    <property type="entry name" value="ADP-RIBOSYLATION FACTOR-LIKE PROTEIN 8"/>
    <property type="match status" value="1"/>
</dbReference>
<dbReference type="PROSITE" id="PS51417">
    <property type="entry name" value="ARF"/>
    <property type="match status" value="1"/>
</dbReference>
<organism evidence="4 5">
    <name type="scientific">Neolecta irregularis (strain DAH-3)</name>
    <dbReference type="NCBI Taxonomy" id="1198029"/>
    <lineage>
        <taxon>Eukaryota</taxon>
        <taxon>Fungi</taxon>
        <taxon>Dikarya</taxon>
        <taxon>Ascomycota</taxon>
        <taxon>Taphrinomycotina</taxon>
        <taxon>Neolectales</taxon>
        <taxon>Neolectaceae</taxon>
        <taxon>Neolecta</taxon>
    </lineage>
</organism>
<evidence type="ECO:0000256" key="2">
    <source>
        <dbReference type="ARBA" id="ARBA00023134"/>
    </source>
</evidence>
<evidence type="ECO:0000256" key="1">
    <source>
        <dbReference type="ARBA" id="ARBA00022741"/>
    </source>
</evidence>
<dbReference type="EMBL" id="LXFE01000417">
    <property type="protein sequence ID" value="OLL25398.1"/>
    <property type="molecule type" value="Genomic_DNA"/>
</dbReference>
<dbReference type="InterPro" id="IPR006689">
    <property type="entry name" value="Small_GTPase_ARF/SAR"/>
</dbReference>
<protein>
    <submittedName>
        <fullName evidence="4">ADP-ribosylation factor-like protein 8B</fullName>
    </submittedName>
</protein>
<dbReference type="SUPFAM" id="SSF52540">
    <property type="entry name" value="P-loop containing nucleoside triphosphate hydrolases"/>
    <property type="match status" value="1"/>
</dbReference>
<keyword evidence="1 3" id="KW-0547">Nucleotide-binding</keyword>
<dbReference type="InterPro" id="IPR027417">
    <property type="entry name" value="P-loop_NTPase"/>
</dbReference>
<evidence type="ECO:0000313" key="5">
    <source>
        <dbReference type="Proteomes" id="UP000186594"/>
    </source>
</evidence>
<comment type="caution">
    <text evidence="4">The sequence shown here is derived from an EMBL/GenBank/DDBJ whole genome shotgun (WGS) entry which is preliminary data.</text>
</comment>
<sequence length="116" mass="13124">MWDRYCRGINAIVFVIDSSDHDKLATSAAELHNLLSKPALDLIPLLVLANKRDMPKALTVDEVIEQMYLNYLESGAKRHSRLDSIKGREVSCYSISAKDNLNIEPIISWLVARAKR</sequence>
<dbReference type="AlphaFoldDB" id="A0A1U7LRZ8"/>
<dbReference type="GO" id="GO:0005525">
    <property type="term" value="F:GTP binding"/>
    <property type="evidence" value="ECO:0007669"/>
    <property type="project" value="UniProtKB-KW"/>
</dbReference>
<gene>
    <name evidence="4" type="ORF">NEOLI_001222</name>
</gene>
<feature type="binding site" evidence="3">
    <location>
        <begin position="50"/>
        <end position="53"/>
    </location>
    <ligand>
        <name>GTP</name>
        <dbReference type="ChEBI" id="CHEBI:37565"/>
    </ligand>
</feature>
<dbReference type="Proteomes" id="UP000186594">
    <property type="component" value="Unassembled WGS sequence"/>
</dbReference>
<dbReference type="GO" id="GO:0003924">
    <property type="term" value="F:GTPase activity"/>
    <property type="evidence" value="ECO:0007669"/>
    <property type="project" value="InterPro"/>
</dbReference>
<dbReference type="PANTHER" id="PTHR45732">
    <property type="entry name" value="ADP-RIBOSYLATION FACTOR-LIKE PROTEIN 8"/>
    <property type="match status" value="1"/>
</dbReference>
<keyword evidence="2 3" id="KW-0342">GTP-binding</keyword>
<keyword evidence="5" id="KW-1185">Reference proteome</keyword>
<dbReference type="Gene3D" id="3.40.50.300">
    <property type="entry name" value="P-loop containing nucleotide triphosphate hydrolases"/>
    <property type="match status" value="1"/>
</dbReference>
<evidence type="ECO:0000256" key="3">
    <source>
        <dbReference type="PIRSR" id="PIRSR606689-1"/>
    </source>
</evidence>
<dbReference type="Pfam" id="PF00025">
    <property type="entry name" value="Arf"/>
    <property type="match status" value="1"/>
</dbReference>
<accession>A0A1U7LRZ8</accession>
<dbReference type="GO" id="GO:0098852">
    <property type="term" value="C:lytic vacuole membrane"/>
    <property type="evidence" value="ECO:0007669"/>
    <property type="project" value="TreeGrafter"/>
</dbReference>
<reference evidence="4 5" key="1">
    <citation type="submission" date="2016-04" db="EMBL/GenBank/DDBJ databases">
        <title>Evolutionary innovation and constraint leading to complex multicellularity in the Ascomycota.</title>
        <authorList>
            <person name="Cisse O."/>
            <person name="Nguyen A."/>
            <person name="Hewitt D.A."/>
            <person name="Jedd G."/>
            <person name="Stajich J.E."/>
        </authorList>
    </citation>
    <scope>NUCLEOTIDE SEQUENCE [LARGE SCALE GENOMIC DNA]</scope>
    <source>
        <strain evidence="4 5">DAH-3</strain>
    </source>
</reference>
<dbReference type="STRING" id="1198029.A0A1U7LRZ8"/>